<organism evidence="2">
    <name type="scientific">uncultured Caudovirales phage</name>
    <dbReference type="NCBI Taxonomy" id="2100421"/>
    <lineage>
        <taxon>Viruses</taxon>
        <taxon>Duplodnaviria</taxon>
        <taxon>Heunggongvirae</taxon>
        <taxon>Uroviricota</taxon>
        <taxon>Caudoviricetes</taxon>
        <taxon>Peduoviridae</taxon>
        <taxon>Maltschvirus</taxon>
        <taxon>Maltschvirus maltsch</taxon>
    </lineage>
</organism>
<dbReference type="EMBL" id="LR797252">
    <property type="protein sequence ID" value="CAB4197082.1"/>
    <property type="molecule type" value="Genomic_DNA"/>
</dbReference>
<sequence length="237" mass="25960">MRISEMLQAIASWLESPDNEAMLLAEANDECMKVVSESCVLAAALIKNAAEEVDSLEPPEESNITPESIDGLANLAHALESSGDPALQKQASVIDELILGIAAPQGSYKAAKAAEDYRLEELKKKYEQPRKDLADTNKIADSEKAIEKSNFTKQYKILEAPLSSRYCPDHPGVQIARIGEHVWQCELDKKAYDFDNGFILNNGSKVPGGDVSQQTQGLDTPSHSIFDTREGRLQANK</sequence>
<accession>A0A6J5RLZ8</accession>
<protein>
    <submittedName>
        <fullName evidence="2">Uncharacterized protein</fullName>
    </submittedName>
</protein>
<feature type="compositionally biased region" description="Polar residues" evidence="1">
    <location>
        <begin position="211"/>
        <end position="225"/>
    </location>
</feature>
<proteinExistence type="predicted"/>
<reference evidence="2" key="1">
    <citation type="submission" date="2020-05" db="EMBL/GenBank/DDBJ databases">
        <authorList>
            <person name="Chiriac C."/>
            <person name="Salcher M."/>
            <person name="Ghai R."/>
            <person name="Kavagutti S V."/>
        </authorList>
    </citation>
    <scope>NUCLEOTIDE SEQUENCE</scope>
</reference>
<evidence type="ECO:0000256" key="1">
    <source>
        <dbReference type="SAM" id="MobiDB-lite"/>
    </source>
</evidence>
<feature type="region of interest" description="Disordered" evidence="1">
    <location>
        <begin position="205"/>
        <end position="237"/>
    </location>
</feature>
<gene>
    <name evidence="2" type="ORF">UFOVP1290_602</name>
</gene>
<feature type="compositionally biased region" description="Basic and acidic residues" evidence="1">
    <location>
        <begin position="226"/>
        <end position="237"/>
    </location>
</feature>
<evidence type="ECO:0000313" key="2">
    <source>
        <dbReference type="EMBL" id="CAB4197082.1"/>
    </source>
</evidence>
<name>A0A6J5RLZ8_9CAUD</name>